<feature type="compositionally biased region" description="Polar residues" evidence="2">
    <location>
        <begin position="1058"/>
        <end position="1067"/>
    </location>
</feature>
<feature type="region of interest" description="Disordered" evidence="2">
    <location>
        <begin position="421"/>
        <end position="444"/>
    </location>
</feature>
<dbReference type="GO" id="GO:0016460">
    <property type="term" value="C:myosin II complex"/>
    <property type="evidence" value="ECO:0007669"/>
    <property type="project" value="TreeGrafter"/>
</dbReference>
<dbReference type="EMBL" id="CADEBC010000083">
    <property type="protein sequence ID" value="CAB3222114.1"/>
    <property type="molecule type" value="Genomic_DNA"/>
</dbReference>
<sequence length="1098" mass="122298">MPHANNIIDAVKRMGSNPLKLHIPEENKPTNNGAHSPPINGTHPSNGNGPLSPPILDTTPKKPPKAPPSRPILPVKKSKTLPIDFDEKIPSKPPTTLLNGKKLFMAKPLKEVHTIPQNGVENEKHLVSRSPVPSYKRSNSSASVETGSIAELARRHVPSCTLLSRSPSPLSCSSIRSSASQYSTCSSNGTYVPLSRSSSMNSTLYNRTPTPRRMYPQTCDNSENVDLKELKSKEQAPVVFDANLSFILGCSKQPLRQRFKPVAAHMEDGTSSNYLTSKIDSFLKRTDHVMDEWRRLGHKDDSAMFSENNRRLGRSKSATNIMIKGFTLFSRNGSRASSVCRSSRGISEDRTTVSEMDELSEVGGELTEERAAAGLATERADAEAAERLRVERDNRDLLANNQRLQQASERLELELLHWRSADSGGAEPSDSEGSEADAAASGDKYKRRFERAHRELQLLRAQLRRQHEDDLEQLVTVKKQLEKKRCKMDEENEVQDAYEEVEEQRAVAAQWKRKLQKLTNDMADLRSLLDEQTCRNNLLEKRQRKFDSELQAAQEELKRERSAKERLSRERDQAHAEKYAIEQSLSEARLELELKEERLAAATRELEERGGGGDELTALRRNKTELERRVRDQEEELDELAGQIQLLESSKLRLEMLLEQQRKEARLEAAARDDEMEETRANAAKKLKILESQLESEHAERSLLLRERHELERRLASLEETARAENHEQAQLVQRLKRDLKRYRALLRDAQTMLEQKEKEGGAKAQIRQLKNQVEDLELAVRAATKARQTAEAEAGEANAALEEASRARAEAAERALSCARDAAAARAQLDDAEEEAAELLKKYRSSTSALCAAQSEAREACARADAAADEARVARDKLAELSAKLASAEAGHSHGHAEAERRLELRNKELESSLELEATARARLEGQLSRLREAHEQLASELSSARAREQHTADEVRKFTRQLRELKEENSNLNAKLSEAARAKAAAEAAATAAATEAAAARDEARLAARRATALQEAIAGDLSSPGDSRDTDSDNDSYSSDESIGTFLANHKLSPSAASRNSVHLDTQKSHTPEGRQSRSSIGSSKQMSPTKESFA</sequence>
<feature type="region of interest" description="Disordered" evidence="2">
    <location>
        <begin position="340"/>
        <end position="364"/>
    </location>
</feature>
<keyword evidence="4" id="KW-1185">Reference proteome</keyword>
<accession>A0A8S0YQT3</accession>
<proteinExistence type="predicted"/>
<protein>
    <recommendedName>
        <fullName evidence="5">Unconventional myosin-XVIIIa</fullName>
    </recommendedName>
</protein>
<dbReference type="Proteomes" id="UP000494106">
    <property type="component" value="Unassembled WGS sequence"/>
</dbReference>
<evidence type="ECO:0000256" key="1">
    <source>
        <dbReference type="SAM" id="Coils"/>
    </source>
</evidence>
<comment type="caution">
    <text evidence="3">The sequence shown here is derived from an EMBL/GenBank/DDBJ whole genome shotgun (WGS) entry which is preliminary data.</text>
</comment>
<dbReference type="GO" id="GO:0051015">
    <property type="term" value="F:actin filament binding"/>
    <property type="evidence" value="ECO:0007669"/>
    <property type="project" value="TreeGrafter"/>
</dbReference>
<dbReference type="GO" id="GO:0032982">
    <property type="term" value="C:myosin filament"/>
    <property type="evidence" value="ECO:0007669"/>
    <property type="project" value="TreeGrafter"/>
</dbReference>
<dbReference type="GO" id="GO:0031032">
    <property type="term" value="P:actomyosin structure organization"/>
    <property type="evidence" value="ECO:0007669"/>
    <property type="project" value="TreeGrafter"/>
</dbReference>
<feature type="compositionally biased region" description="Basic and acidic residues" evidence="2">
    <location>
        <begin position="1068"/>
        <end position="1079"/>
    </location>
</feature>
<dbReference type="GO" id="GO:0005737">
    <property type="term" value="C:cytoplasm"/>
    <property type="evidence" value="ECO:0007669"/>
    <property type="project" value="TreeGrafter"/>
</dbReference>
<evidence type="ECO:0000256" key="2">
    <source>
        <dbReference type="SAM" id="MobiDB-lite"/>
    </source>
</evidence>
<dbReference type="OrthoDB" id="2505895at2759"/>
<feature type="region of interest" description="Disordered" evidence="2">
    <location>
        <begin position="1"/>
        <end position="75"/>
    </location>
</feature>
<reference evidence="3 4" key="1">
    <citation type="submission" date="2020-04" db="EMBL/GenBank/DDBJ databases">
        <authorList>
            <person name="Wallbank WR R."/>
            <person name="Pardo Diaz C."/>
            <person name="Kozak K."/>
            <person name="Martin S."/>
            <person name="Jiggins C."/>
            <person name="Moest M."/>
            <person name="Warren A I."/>
            <person name="Byers J.R.P. K."/>
            <person name="Montejo-Kovacevich G."/>
            <person name="Yen C E."/>
        </authorList>
    </citation>
    <scope>NUCLEOTIDE SEQUENCE [LARGE SCALE GENOMIC DNA]</scope>
</reference>
<name>A0A8S0YQT3_ARCPL</name>
<evidence type="ECO:0008006" key="5">
    <source>
        <dbReference type="Google" id="ProtNLM"/>
    </source>
</evidence>
<dbReference type="AlphaFoldDB" id="A0A8S0YQT3"/>
<evidence type="ECO:0000313" key="3">
    <source>
        <dbReference type="EMBL" id="CAB3222114.1"/>
    </source>
</evidence>
<feature type="coiled-coil region" evidence="1">
    <location>
        <begin position="922"/>
        <end position="991"/>
    </location>
</feature>
<dbReference type="PANTHER" id="PTHR45615">
    <property type="entry name" value="MYOSIN HEAVY CHAIN, NON-MUSCLE"/>
    <property type="match status" value="1"/>
</dbReference>
<gene>
    <name evidence="3" type="ORF">APLA_LOCUS839</name>
</gene>
<feature type="compositionally biased region" description="Polar residues" evidence="2">
    <location>
        <begin position="1080"/>
        <end position="1098"/>
    </location>
</feature>
<evidence type="ECO:0000313" key="4">
    <source>
        <dbReference type="Proteomes" id="UP000494106"/>
    </source>
</evidence>
<feature type="region of interest" description="Disordered" evidence="2">
    <location>
        <begin position="1019"/>
        <end position="1098"/>
    </location>
</feature>
<organism evidence="3 4">
    <name type="scientific">Arctia plantaginis</name>
    <name type="common">Wood tiger moth</name>
    <name type="synonym">Phalaena plantaginis</name>
    <dbReference type="NCBI Taxonomy" id="874455"/>
    <lineage>
        <taxon>Eukaryota</taxon>
        <taxon>Metazoa</taxon>
        <taxon>Ecdysozoa</taxon>
        <taxon>Arthropoda</taxon>
        <taxon>Hexapoda</taxon>
        <taxon>Insecta</taxon>
        <taxon>Pterygota</taxon>
        <taxon>Neoptera</taxon>
        <taxon>Endopterygota</taxon>
        <taxon>Lepidoptera</taxon>
        <taxon>Glossata</taxon>
        <taxon>Ditrysia</taxon>
        <taxon>Noctuoidea</taxon>
        <taxon>Erebidae</taxon>
        <taxon>Arctiinae</taxon>
        <taxon>Arctia</taxon>
    </lineage>
</organism>
<dbReference type="PANTHER" id="PTHR45615:SF36">
    <property type="entry name" value="MYOSIN HEAVY CHAIN-LIKE, ISOFORM B-RELATED"/>
    <property type="match status" value="1"/>
</dbReference>
<keyword evidence="1" id="KW-0175">Coiled coil</keyword>